<dbReference type="Proteomes" id="UP001268256">
    <property type="component" value="Unassembled WGS sequence"/>
</dbReference>
<keyword evidence="1" id="KW-0472">Membrane</keyword>
<accession>A0AAE4FSS4</accession>
<keyword evidence="1" id="KW-0812">Transmembrane</keyword>
<evidence type="ECO:0000256" key="1">
    <source>
        <dbReference type="SAM" id="Phobius"/>
    </source>
</evidence>
<evidence type="ECO:0000313" key="3">
    <source>
        <dbReference type="Proteomes" id="UP001268256"/>
    </source>
</evidence>
<dbReference type="RefSeq" id="WP_322878881.1">
    <property type="nucleotide sequence ID" value="NZ_JAVMIP010000014.1"/>
</dbReference>
<evidence type="ECO:0000313" key="2">
    <source>
        <dbReference type="EMBL" id="MDS3861648.1"/>
    </source>
</evidence>
<gene>
    <name evidence="2" type="ORF">RIF25_12615</name>
</gene>
<name>A0AAE4FSS4_9CYAN</name>
<keyword evidence="1" id="KW-1133">Transmembrane helix</keyword>
<dbReference type="AlphaFoldDB" id="A0AAE4FSS4"/>
<protein>
    <submittedName>
        <fullName evidence="2">Uncharacterized protein</fullName>
    </submittedName>
</protein>
<sequence>MKSHPIHHYRDEQNPTLAVFFLNIIFVVIKPDLISVVTVGDQQMAIHTRFLKD</sequence>
<organism evidence="2 3">
    <name type="scientific">Pseudocalidococcus azoricus BACA0444</name>
    <dbReference type="NCBI Taxonomy" id="2918990"/>
    <lineage>
        <taxon>Bacteria</taxon>
        <taxon>Bacillati</taxon>
        <taxon>Cyanobacteriota</taxon>
        <taxon>Cyanophyceae</taxon>
        <taxon>Acaryochloridales</taxon>
        <taxon>Thermosynechococcaceae</taxon>
        <taxon>Pseudocalidococcus</taxon>
        <taxon>Pseudocalidococcus azoricus</taxon>
    </lineage>
</organism>
<proteinExistence type="predicted"/>
<feature type="transmembrane region" description="Helical" evidence="1">
    <location>
        <begin position="20"/>
        <end position="40"/>
    </location>
</feature>
<dbReference type="EMBL" id="JAVMIP010000014">
    <property type="protein sequence ID" value="MDS3861648.1"/>
    <property type="molecule type" value="Genomic_DNA"/>
</dbReference>
<reference evidence="3" key="1">
    <citation type="submission" date="2023-07" db="EMBL/GenBank/DDBJ databases">
        <authorList>
            <person name="Luz R."/>
            <person name="Cordeiro R."/>
            <person name="Fonseca A."/>
            <person name="Goncalves V."/>
        </authorList>
    </citation>
    <scope>NUCLEOTIDE SEQUENCE [LARGE SCALE GENOMIC DNA]</scope>
    <source>
        <strain evidence="3">BACA0444</strain>
    </source>
</reference>
<keyword evidence="3" id="KW-1185">Reference proteome</keyword>
<comment type="caution">
    <text evidence="2">The sequence shown here is derived from an EMBL/GenBank/DDBJ whole genome shotgun (WGS) entry which is preliminary data.</text>
</comment>